<comment type="caution">
    <text evidence="5">The sequence shown here is derived from an EMBL/GenBank/DDBJ whole genome shotgun (WGS) entry which is preliminary data.</text>
</comment>
<evidence type="ECO:0000313" key="5">
    <source>
        <dbReference type="EMBL" id="KAJ3258354.1"/>
    </source>
</evidence>
<protein>
    <submittedName>
        <fullName evidence="5">Uncharacterized protein</fullName>
    </submittedName>
</protein>
<evidence type="ECO:0000259" key="4">
    <source>
        <dbReference type="PROSITE" id="PS51259"/>
    </source>
</evidence>
<feature type="region of interest" description="Disordered" evidence="1">
    <location>
        <begin position="1165"/>
        <end position="1194"/>
    </location>
</feature>
<dbReference type="PROSITE" id="PS51259">
    <property type="entry name" value="MHD2"/>
    <property type="match status" value="1"/>
</dbReference>
<organism evidence="5 6">
    <name type="scientific">Boothiomyces macroporosus</name>
    <dbReference type="NCBI Taxonomy" id="261099"/>
    <lineage>
        <taxon>Eukaryota</taxon>
        <taxon>Fungi</taxon>
        <taxon>Fungi incertae sedis</taxon>
        <taxon>Chytridiomycota</taxon>
        <taxon>Chytridiomycota incertae sedis</taxon>
        <taxon>Chytridiomycetes</taxon>
        <taxon>Rhizophydiales</taxon>
        <taxon>Terramycetaceae</taxon>
        <taxon>Boothiomyces</taxon>
    </lineage>
</organism>
<dbReference type="SMART" id="SM00239">
    <property type="entry name" value="C2"/>
    <property type="match status" value="2"/>
</dbReference>
<dbReference type="Gene3D" id="1.20.58.1100">
    <property type="match status" value="1"/>
</dbReference>
<reference evidence="5" key="1">
    <citation type="submission" date="2020-05" db="EMBL/GenBank/DDBJ databases">
        <title>Phylogenomic resolution of chytrid fungi.</title>
        <authorList>
            <person name="Stajich J.E."/>
            <person name="Amses K."/>
            <person name="Simmons R."/>
            <person name="Seto K."/>
            <person name="Myers J."/>
            <person name="Bonds A."/>
            <person name="Quandt C.A."/>
            <person name="Barry K."/>
            <person name="Liu P."/>
            <person name="Grigoriev I."/>
            <person name="Longcore J.E."/>
            <person name="James T.Y."/>
        </authorList>
    </citation>
    <scope>NUCLEOTIDE SEQUENCE</scope>
    <source>
        <strain evidence="5">PLAUS21</strain>
    </source>
</reference>
<dbReference type="InterPro" id="IPR052811">
    <property type="entry name" value="Glucose_resp_signaling"/>
</dbReference>
<evidence type="ECO:0000256" key="1">
    <source>
        <dbReference type="SAM" id="MobiDB-lite"/>
    </source>
</evidence>
<feature type="domain" description="MHD2" evidence="4">
    <location>
        <begin position="1375"/>
        <end position="1492"/>
    </location>
</feature>
<proteinExistence type="predicted"/>
<dbReference type="InterPro" id="IPR010439">
    <property type="entry name" value="MUN_dom"/>
</dbReference>
<feature type="compositionally biased region" description="Basic and acidic residues" evidence="1">
    <location>
        <begin position="169"/>
        <end position="179"/>
    </location>
</feature>
<dbReference type="Pfam" id="PF00168">
    <property type="entry name" value="C2"/>
    <property type="match status" value="2"/>
</dbReference>
<dbReference type="Gene3D" id="1.10.357.50">
    <property type="match status" value="1"/>
</dbReference>
<evidence type="ECO:0000259" key="2">
    <source>
        <dbReference type="PROSITE" id="PS50004"/>
    </source>
</evidence>
<feature type="domain" description="MHD1" evidence="3">
    <location>
        <begin position="917"/>
        <end position="1041"/>
    </location>
</feature>
<sequence>MNPINGTTSRTAPRIVNRSANGFFEVPTDDSPRYIRNPETGVYERDYSNSPNSTLTRPAVANQRDNRADARAPPARSPPLRTETRSETRRVRSPAPRSPRDNNPSTFDDLLKEVDELNTTAARKTTRSRAKSPEPIRSPRLDGRKNGFDFNQMTDSLDEMIDSPNQRRRGSDAGFRDVVTRPSSQDEGARRINRRRNDSDTEIRPSLSKRSDDLPARFDTGINSRRGSRDRTAALLNDDIPTSPRERRKDESPRDESVGRRRSPPMSRKGPESEETLRESRRTRETREDDYSSRRVKDDDYSRRRRDESSPAPRQKDDDGPTRRVRDRDDDSRRTLDDTPRRSRGSPRTPQPAEEEPVMSAQEIKDMEKLREEKLQKEKEIAEADKREKLMIAKERERRMQEDQQRRDGRRGSTQEFALVSGAPVDESLLVPDYLTALMTTLRNDTSVSVIPENFATPEAYNHWRTTMKRSLQEVLIKMIKYRFLTPPDPQKPGFEPVKIRFKIIQAQGLIGKEGRTRSTYCNIEFGDLAALKKQNRNAKEKEVYRTDVIEDSLDPVWNQKLSIEANSITDEAKVEVWDKVKDHFLGQVIVKLSDVITKCTRNGSYESWIDLSPRDGKNKDKYVGGRILIGASLREEKKTSSAKSYKEVQSMLNKMQVDNRALFDILLRACLVLDLYQPREGRADVLSPEAVNMLKAWANTWNITDSYQVIAYLKILFEKYTTYAISISDLLKAFHFVYATVKKRGTFNAVEMQMVIELLEQMKEHCSERVVKYKELFPKNQPRGALESTILVLRMIHKFPTFRDNHPEIQESHRDELKIMMTESCIAKFQGFKELSTPFDENDVESVIEGINKLADLVNEEIELDVKYFQPAFAQELDIVRLTAESQLKYFTLTLESASEVLEGDDAVNNAPHLVFDLYKKVREMSDRYASSVPGLNSLSSSYIEGWFAPFMYKWLHQLSLKTIGWVDAAVKADNFEPEGVNEDGVPSHSTSIRDVFAAIYSELELITDLQWSDPVQNAQFFQGFSKSMNTAIEQYCDAITTVEKKTAATTGYTAVTTIANLIGNRSSEPKDIERESCAKLRNVGYAMRKLKEMYRTMNVSAITKTVKNHRKSMAILKKTPDPSSGDTVTGAFKVQASYAENIKPLNKNGTSNPYVIVRVPEGTVVPPPEQLPTKSPKNKSPDAEELPPAPTVLTGNSCELLRSRVINETLNPTWDENFTVILPPVQRLEVAIFSKNLLTADEVAGTAIIDLSVGTRLRRKLLDHQTHDVYVELEPQGRVLLRLTMEGEEEDVDFWFRRTNERLIRTRDAFLRSLVAKVAPHTKDVLTKAIKDNEAAVIPETSWIKSLTAAVQYSDKTNAGHSINAPVSENDAVVALQPLIEYLEKNLETLCSQIPKEMAQEVISRIWVDSLLVASNSLIPPLFGLHSQKVLNVRQVSMIKTCIAIIRDFLHGDGGEFGLPFSTLDSPLYQDLRELISMYHFEFEKLKREYELSLLGGKDKETILRLVRLKAEKDSTELKWIESQLVRRREQSRR</sequence>
<feature type="compositionally biased region" description="Polar residues" evidence="1">
    <location>
        <begin position="1"/>
        <end position="11"/>
    </location>
</feature>
<feature type="compositionally biased region" description="Basic and acidic residues" evidence="1">
    <location>
        <begin position="244"/>
        <end position="259"/>
    </location>
</feature>
<dbReference type="Gene3D" id="2.60.40.150">
    <property type="entry name" value="C2 domain"/>
    <property type="match status" value="2"/>
</dbReference>
<evidence type="ECO:0000259" key="3">
    <source>
        <dbReference type="PROSITE" id="PS51258"/>
    </source>
</evidence>
<keyword evidence="6" id="KW-1185">Reference proteome</keyword>
<accession>A0AAD5UIC0</accession>
<feature type="region of interest" description="Disordered" evidence="1">
    <location>
        <begin position="1"/>
        <end position="363"/>
    </location>
</feature>
<dbReference type="InterPro" id="IPR014772">
    <property type="entry name" value="Munc13_dom-2"/>
</dbReference>
<dbReference type="SUPFAM" id="SSF49562">
    <property type="entry name" value="C2 domain (Calcium/lipid-binding domain, CaLB)"/>
    <property type="match status" value="2"/>
</dbReference>
<feature type="compositionally biased region" description="Basic and acidic residues" evidence="1">
    <location>
        <begin position="131"/>
        <end position="147"/>
    </location>
</feature>
<name>A0AAD5UIC0_9FUNG</name>
<dbReference type="CDD" id="cd00030">
    <property type="entry name" value="C2"/>
    <property type="match status" value="1"/>
</dbReference>
<gene>
    <name evidence="5" type="ORF">HK103_003642</name>
</gene>
<feature type="domain" description="C2" evidence="2">
    <location>
        <begin position="1114"/>
        <end position="1266"/>
    </location>
</feature>
<feature type="compositionally biased region" description="Basic and acidic residues" evidence="1">
    <location>
        <begin position="187"/>
        <end position="216"/>
    </location>
</feature>
<dbReference type="Pfam" id="PF06292">
    <property type="entry name" value="MUN"/>
    <property type="match status" value="1"/>
</dbReference>
<dbReference type="PROSITE" id="PS51258">
    <property type="entry name" value="MHD1"/>
    <property type="match status" value="1"/>
</dbReference>
<dbReference type="PANTHER" id="PTHR47263">
    <property type="entry name" value="ADENYLATE CYCLASE ACTIVATION PROTEIN GIT1"/>
    <property type="match status" value="1"/>
</dbReference>
<feature type="domain" description="C2" evidence="2">
    <location>
        <begin position="480"/>
        <end position="610"/>
    </location>
</feature>
<evidence type="ECO:0000313" key="6">
    <source>
        <dbReference type="Proteomes" id="UP001210925"/>
    </source>
</evidence>
<feature type="compositionally biased region" description="Basic and acidic residues" evidence="1">
    <location>
        <begin position="394"/>
        <end position="413"/>
    </location>
</feature>
<dbReference type="PROSITE" id="PS50004">
    <property type="entry name" value="C2"/>
    <property type="match status" value="2"/>
</dbReference>
<dbReference type="Proteomes" id="UP001210925">
    <property type="component" value="Unassembled WGS sequence"/>
</dbReference>
<feature type="compositionally biased region" description="Basic and acidic residues" evidence="1">
    <location>
        <begin position="269"/>
        <end position="341"/>
    </location>
</feature>
<dbReference type="InterPro" id="IPR000008">
    <property type="entry name" value="C2_dom"/>
</dbReference>
<dbReference type="InterPro" id="IPR035892">
    <property type="entry name" value="C2_domain_sf"/>
</dbReference>
<dbReference type="PANTHER" id="PTHR47263:SF1">
    <property type="entry name" value="C2 DOMAIN PROTEIN (AFU_ORTHOLOGUE AFUA_7G02350)"/>
    <property type="match status" value="1"/>
</dbReference>
<dbReference type="EMBL" id="JADGKB010000028">
    <property type="protein sequence ID" value="KAJ3258354.1"/>
    <property type="molecule type" value="Genomic_DNA"/>
</dbReference>
<dbReference type="InterPro" id="IPR014770">
    <property type="entry name" value="Munc13_1"/>
</dbReference>
<feature type="compositionally biased region" description="Low complexity" evidence="1">
    <location>
        <begin position="71"/>
        <end position="81"/>
    </location>
</feature>
<feature type="region of interest" description="Disordered" evidence="1">
    <location>
        <begin position="394"/>
        <end position="415"/>
    </location>
</feature>